<evidence type="ECO:0000256" key="2">
    <source>
        <dbReference type="ARBA" id="ARBA00006459"/>
    </source>
</evidence>
<gene>
    <name evidence="8" type="ORF">CVLEPA_LOCUS923</name>
</gene>
<comment type="similarity">
    <text evidence="2">Belongs to the sodium:neurotransmitter symporter (SNF) (TC 2.A.22) family.</text>
</comment>
<comment type="subcellular location">
    <subcellularLocation>
        <location evidence="1">Membrane</location>
        <topology evidence="1">Multi-pass membrane protein</topology>
    </subcellularLocation>
</comment>
<dbReference type="PROSITE" id="PS50267">
    <property type="entry name" value="NA_NEUROTRAN_SYMP_3"/>
    <property type="match status" value="1"/>
</dbReference>
<evidence type="ECO:0000256" key="1">
    <source>
        <dbReference type="ARBA" id="ARBA00004141"/>
    </source>
</evidence>
<name>A0ABP0EZS2_CLALP</name>
<dbReference type="InterPro" id="IPR000175">
    <property type="entry name" value="Na/ntran_symport"/>
</dbReference>
<evidence type="ECO:0000256" key="7">
    <source>
        <dbReference type="ARBA" id="ARBA00023180"/>
    </source>
</evidence>
<dbReference type="Proteomes" id="UP001642483">
    <property type="component" value="Unassembled WGS sequence"/>
</dbReference>
<evidence type="ECO:0000256" key="5">
    <source>
        <dbReference type="ARBA" id="ARBA00022989"/>
    </source>
</evidence>
<sequence length="212" mass="23288">MGGADLCLPVSFNGAGGSTSVLNGILRYACDVRYAKLLALCGGVQSSEEVEDVFRIYRNRLGSPAKAREECLSFLAEWRGFAAHSIISSDNAAHYNKRKADDLNKYLPNCDSTTTQPKKTKTGRRFAASTASEIFSIDEDIASMESSETSEVEDTEENREQWGSQLEFLLSCIGYCVGLGNVWRFPYLAYQSGGGDVSFRMPSLLSVNQFVL</sequence>
<reference evidence="8 9" key="1">
    <citation type="submission" date="2024-02" db="EMBL/GenBank/DDBJ databases">
        <authorList>
            <person name="Daric V."/>
            <person name="Darras S."/>
        </authorList>
    </citation>
    <scope>NUCLEOTIDE SEQUENCE [LARGE SCALE GENOMIC DNA]</scope>
</reference>
<dbReference type="EMBL" id="CAWYQH010000001">
    <property type="protein sequence ID" value="CAK8671893.1"/>
    <property type="molecule type" value="Genomic_DNA"/>
</dbReference>
<evidence type="ECO:0000313" key="9">
    <source>
        <dbReference type="Proteomes" id="UP001642483"/>
    </source>
</evidence>
<dbReference type="PANTHER" id="PTHR11616">
    <property type="entry name" value="SODIUM/CHLORIDE DEPENDENT TRANSPORTER"/>
    <property type="match status" value="1"/>
</dbReference>
<organism evidence="8 9">
    <name type="scientific">Clavelina lepadiformis</name>
    <name type="common">Light-bulb sea squirt</name>
    <name type="synonym">Ascidia lepadiformis</name>
    <dbReference type="NCBI Taxonomy" id="159417"/>
    <lineage>
        <taxon>Eukaryota</taxon>
        <taxon>Metazoa</taxon>
        <taxon>Chordata</taxon>
        <taxon>Tunicata</taxon>
        <taxon>Ascidiacea</taxon>
        <taxon>Aplousobranchia</taxon>
        <taxon>Clavelinidae</taxon>
        <taxon>Clavelina</taxon>
    </lineage>
</organism>
<evidence type="ECO:0000313" key="8">
    <source>
        <dbReference type="EMBL" id="CAK8671893.1"/>
    </source>
</evidence>
<keyword evidence="4" id="KW-0812">Transmembrane</keyword>
<accession>A0ABP0EZS2</accession>
<dbReference type="SUPFAM" id="SSF161070">
    <property type="entry name" value="SNF-like"/>
    <property type="match status" value="1"/>
</dbReference>
<keyword evidence="6" id="KW-0472">Membrane</keyword>
<keyword evidence="5" id="KW-1133">Transmembrane helix</keyword>
<keyword evidence="7" id="KW-0325">Glycoprotein</keyword>
<keyword evidence="9" id="KW-1185">Reference proteome</keyword>
<comment type="caution">
    <text evidence="8">The sequence shown here is derived from an EMBL/GenBank/DDBJ whole genome shotgun (WGS) entry which is preliminary data.</text>
</comment>
<evidence type="ECO:0000256" key="4">
    <source>
        <dbReference type="ARBA" id="ARBA00022692"/>
    </source>
</evidence>
<dbReference type="InterPro" id="IPR037272">
    <property type="entry name" value="SNS_sf"/>
</dbReference>
<protein>
    <submittedName>
        <fullName evidence="8">Uncharacterized protein</fullName>
    </submittedName>
</protein>
<proteinExistence type="inferred from homology"/>
<evidence type="ECO:0000256" key="6">
    <source>
        <dbReference type="ARBA" id="ARBA00023136"/>
    </source>
</evidence>
<dbReference type="Pfam" id="PF00209">
    <property type="entry name" value="SNF"/>
    <property type="match status" value="1"/>
</dbReference>
<keyword evidence="3" id="KW-0813">Transport</keyword>
<dbReference type="PANTHER" id="PTHR11616:SF321">
    <property type="entry name" value="SODIUM-DEPENDENT NUTRIENT AMINO ACID TRANSPORTER 1-RELATED"/>
    <property type="match status" value="1"/>
</dbReference>
<evidence type="ECO:0000256" key="3">
    <source>
        <dbReference type="ARBA" id="ARBA00022448"/>
    </source>
</evidence>